<dbReference type="PROSITE" id="PS00622">
    <property type="entry name" value="HTH_LUXR_1"/>
    <property type="match status" value="1"/>
</dbReference>
<dbReference type="EMBL" id="JACCFH010000002">
    <property type="protein sequence ID" value="NYG35406.1"/>
    <property type="molecule type" value="Genomic_DNA"/>
</dbReference>
<dbReference type="CDD" id="cd06170">
    <property type="entry name" value="LuxR_C_like"/>
    <property type="match status" value="1"/>
</dbReference>
<evidence type="ECO:0000313" key="7">
    <source>
        <dbReference type="Proteomes" id="UP000518288"/>
    </source>
</evidence>
<keyword evidence="7" id="KW-1185">Reference proteome</keyword>
<evidence type="ECO:0000256" key="1">
    <source>
        <dbReference type="ARBA" id="ARBA00022553"/>
    </source>
</evidence>
<reference evidence="6 7" key="1">
    <citation type="submission" date="2020-07" db="EMBL/GenBank/DDBJ databases">
        <title>Genomic Encyclopedia of Archaeal and Bacterial Type Strains, Phase II (KMG-II): from individual species to whole genera.</title>
        <authorList>
            <person name="Goeker M."/>
        </authorList>
    </citation>
    <scope>NUCLEOTIDE SEQUENCE [LARGE SCALE GENOMIC DNA]</scope>
    <source>
        <strain evidence="6 7">DSM 21226</strain>
    </source>
</reference>
<dbReference type="InterPro" id="IPR011006">
    <property type="entry name" value="CheY-like_superfamily"/>
</dbReference>
<dbReference type="CDD" id="cd17535">
    <property type="entry name" value="REC_NarL-like"/>
    <property type="match status" value="1"/>
</dbReference>
<evidence type="ECO:0000259" key="4">
    <source>
        <dbReference type="PROSITE" id="PS50043"/>
    </source>
</evidence>
<proteinExistence type="predicted"/>
<dbReference type="PRINTS" id="PR00038">
    <property type="entry name" value="HTHLUXR"/>
</dbReference>
<dbReference type="PANTHER" id="PTHR43214">
    <property type="entry name" value="TWO-COMPONENT RESPONSE REGULATOR"/>
    <property type="match status" value="1"/>
</dbReference>
<feature type="modified residue" description="4-aspartylphosphate" evidence="3">
    <location>
        <position position="55"/>
    </location>
</feature>
<dbReference type="SMART" id="SM00448">
    <property type="entry name" value="REC"/>
    <property type="match status" value="1"/>
</dbReference>
<dbReference type="PROSITE" id="PS50110">
    <property type="entry name" value="RESPONSE_REGULATORY"/>
    <property type="match status" value="1"/>
</dbReference>
<dbReference type="Proteomes" id="UP000518288">
    <property type="component" value="Unassembled WGS sequence"/>
</dbReference>
<evidence type="ECO:0000256" key="2">
    <source>
        <dbReference type="ARBA" id="ARBA00023125"/>
    </source>
</evidence>
<dbReference type="GO" id="GO:0006355">
    <property type="term" value="P:regulation of DNA-templated transcription"/>
    <property type="evidence" value="ECO:0007669"/>
    <property type="project" value="InterPro"/>
</dbReference>
<keyword evidence="2 6" id="KW-0238">DNA-binding</keyword>
<sequence>MKISLIVADSHHLVREGMVAVLAREPDMAVVAQARDGLELMRLAKEHDPKVLVIDLLMPNMTGLEAMRRLRAESLRAKMLCLSAHGETGEVVAAIEAGAKGVLLKQNSGEELIHAVRRLHANMPYYSSELMSAVQQQSTKATSHPRSRVDCLTPRERQITQLISEGHSTQEVADRLFLSTKTVASHRENVLEKLQLRNVVQLTRFALSEGLSRLDRGDAGVNPL</sequence>
<dbReference type="PANTHER" id="PTHR43214:SF43">
    <property type="entry name" value="TWO-COMPONENT RESPONSE REGULATOR"/>
    <property type="match status" value="1"/>
</dbReference>
<dbReference type="AlphaFoldDB" id="A0A7Y9R1D2"/>
<dbReference type="SUPFAM" id="SSF46894">
    <property type="entry name" value="C-terminal effector domain of the bipartite response regulators"/>
    <property type="match status" value="1"/>
</dbReference>
<dbReference type="InterPro" id="IPR001789">
    <property type="entry name" value="Sig_transdc_resp-reg_receiver"/>
</dbReference>
<feature type="domain" description="HTH luxR-type" evidence="4">
    <location>
        <begin position="145"/>
        <end position="210"/>
    </location>
</feature>
<keyword evidence="1 3" id="KW-0597">Phosphoprotein</keyword>
<organism evidence="6 7">
    <name type="scientific">Sphaerotilus montanus</name>
    <dbReference type="NCBI Taxonomy" id="522889"/>
    <lineage>
        <taxon>Bacteria</taxon>
        <taxon>Pseudomonadati</taxon>
        <taxon>Pseudomonadota</taxon>
        <taxon>Betaproteobacteria</taxon>
        <taxon>Burkholderiales</taxon>
        <taxon>Sphaerotilaceae</taxon>
        <taxon>Sphaerotilus</taxon>
    </lineage>
</organism>
<dbReference type="InterPro" id="IPR039420">
    <property type="entry name" value="WalR-like"/>
</dbReference>
<comment type="caution">
    <text evidence="6">The sequence shown here is derived from an EMBL/GenBank/DDBJ whole genome shotgun (WGS) entry which is preliminary data.</text>
</comment>
<evidence type="ECO:0000313" key="6">
    <source>
        <dbReference type="EMBL" id="NYG35406.1"/>
    </source>
</evidence>
<name>A0A7Y9R1D2_9BURK</name>
<dbReference type="PROSITE" id="PS50043">
    <property type="entry name" value="HTH_LUXR_2"/>
    <property type="match status" value="1"/>
</dbReference>
<dbReference type="RefSeq" id="WP_179636310.1">
    <property type="nucleotide sequence ID" value="NZ_JACCFH010000002.1"/>
</dbReference>
<dbReference type="SMART" id="SM00421">
    <property type="entry name" value="HTH_LUXR"/>
    <property type="match status" value="1"/>
</dbReference>
<gene>
    <name evidence="6" type="ORF">BDD16_004468</name>
</gene>
<dbReference type="GO" id="GO:0003677">
    <property type="term" value="F:DNA binding"/>
    <property type="evidence" value="ECO:0007669"/>
    <property type="project" value="UniProtKB-KW"/>
</dbReference>
<dbReference type="Pfam" id="PF00196">
    <property type="entry name" value="GerE"/>
    <property type="match status" value="1"/>
</dbReference>
<dbReference type="InterPro" id="IPR058245">
    <property type="entry name" value="NreC/VraR/RcsB-like_REC"/>
</dbReference>
<dbReference type="InterPro" id="IPR016032">
    <property type="entry name" value="Sig_transdc_resp-reg_C-effctor"/>
</dbReference>
<dbReference type="SUPFAM" id="SSF52172">
    <property type="entry name" value="CheY-like"/>
    <property type="match status" value="1"/>
</dbReference>
<dbReference type="GO" id="GO:0000160">
    <property type="term" value="P:phosphorelay signal transduction system"/>
    <property type="evidence" value="ECO:0007669"/>
    <property type="project" value="InterPro"/>
</dbReference>
<protein>
    <submittedName>
        <fullName evidence="6">DNA-binding NarL/FixJ family response regulator</fullName>
    </submittedName>
</protein>
<accession>A0A7Y9R1D2</accession>
<dbReference type="InterPro" id="IPR000792">
    <property type="entry name" value="Tscrpt_reg_LuxR_C"/>
</dbReference>
<evidence type="ECO:0000256" key="3">
    <source>
        <dbReference type="PROSITE-ProRule" id="PRU00169"/>
    </source>
</evidence>
<evidence type="ECO:0000259" key="5">
    <source>
        <dbReference type="PROSITE" id="PS50110"/>
    </source>
</evidence>
<feature type="domain" description="Response regulatory" evidence="5">
    <location>
        <begin position="4"/>
        <end position="120"/>
    </location>
</feature>
<dbReference type="Pfam" id="PF00072">
    <property type="entry name" value="Response_reg"/>
    <property type="match status" value="1"/>
</dbReference>
<dbReference type="Gene3D" id="3.40.50.2300">
    <property type="match status" value="1"/>
</dbReference>